<dbReference type="EC" id="2.6.1.87" evidence="4"/>
<dbReference type="GO" id="GO:0030170">
    <property type="term" value="F:pyridoxal phosphate binding"/>
    <property type="evidence" value="ECO:0007669"/>
    <property type="project" value="TreeGrafter"/>
</dbReference>
<evidence type="ECO:0000256" key="1">
    <source>
        <dbReference type="ARBA" id="ARBA00022898"/>
    </source>
</evidence>
<dbReference type="SUPFAM" id="SSF53383">
    <property type="entry name" value="PLP-dependent transferases"/>
    <property type="match status" value="1"/>
</dbReference>
<dbReference type="InterPro" id="IPR015422">
    <property type="entry name" value="PyrdxlP-dep_Trfase_small"/>
</dbReference>
<dbReference type="CDD" id="cd00616">
    <property type="entry name" value="AHBA_syn"/>
    <property type="match status" value="1"/>
</dbReference>
<evidence type="ECO:0000313" key="5">
    <source>
        <dbReference type="Proteomes" id="UP000248640"/>
    </source>
</evidence>
<evidence type="ECO:0000256" key="3">
    <source>
        <dbReference type="RuleBase" id="RU004508"/>
    </source>
</evidence>
<dbReference type="Gene3D" id="3.90.1150.10">
    <property type="entry name" value="Aspartate Aminotransferase, domain 1"/>
    <property type="match status" value="1"/>
</dbReference>
<sequence length="367" mass="39552">MSSSQIPLFSAAVVNARLDFLSAITSVLDSHWYVLGNEVKLFEEEFAKYVDVTHCISVANGSDALELALKGLGVERGDHVVAVANAGFYGSTAIHAVGAEPLYVDVAPASLTICPKALAAVLDKKPAAVIVTHLYGQLANIEEVVRIASAAGVPVLEDCAQSHGARRNGKQAGSFGTIACFSFYPTKNLGALGDGGAVVTDNDELANRIRQLRQYGWTQKYQVSVPGGRNSRLDEMQAAILRIKLPHLDTWNEQRRAIAKRYNAAFNALDMQLPCSTGEDYVGHLYVVRVKARAEFAAALKEKSVSTDIHYPIADHKQPAYVAKPAALSVTEEACETVISLPCYPGLSDEEVDRVIEAVTAYFLEGN</sequence>
<evidence type="ECO:0000256" key="2">
    <source>
        <dbReference type="ARBA" id="ARBA00037999"/>
    </source>
</evidence>
<dbReference type="RefSeq" id="WP_053257407.1">
    <property type="nucleotide sequence ID" value="NZ_CBCRXZ010000001.1"/>
</dbReference>
<dbReference type="Proteomes" id="UP000248640">
    <property type="component" value="Chromosome 1"/>
</dbReference>
<dbReference type="AlphaFoldDB" id="A0A3M3XCE7"/>
<comment type="similarity">
    <text evidence="2 3">Belongs to the DegT/DnrJ/EryC1 family.</text>
</comment>
<evidence type="ECO:0000313" key="4">
    <source>
        <dbReference type="EMBL" id="SQF92994.1"/>
    </source>
</evidence>
<keyword evidence="1 3" id="KW-0663">Pyridoxal phosphate</keyword>
<dbReference type="InterPro" id="IPR000653">
    <property type="entry name" value="DegT/StrS_aminotransferase"/>
</dbReference>
<name>A0A3M3XCE7_PSEFL</name>
<dbReference type="InterPro" id="IPR015421">
    <property type="entry name" value="PyrdxlP-dep_Trfase_major"/>
</dbReference>
<dbReference type="Pfam" id="PF01041">
    <property type="entry name" value="DegT_DnrJ_EryC1"/>
    <property type="match status" value="1"/>
</dbReference>
<gene>
    <name evidence="4" type="primary">arnB_2</name>
    <name evidence="4" type="ORF">NCTC10038_04451</name>
</gene>
<dbReference type="Gene3D" id="3.40.640.10">
    <property type="entry name" value="Type I PLP-dependent aspartate aminotransferase-like (Major domain)"/>
    <property type="match status" value="1"/>
</dbReference>
<dbReference type="GO" id="GO:0099620">
    <property type="term" value="F:UDP-4-amino-4-deoxy-L-arabinose aminotransferase"/>
    <property type="evidence" value="ECO:0007669"/>
    <property type="project" value="UniProtKB-EC"/>
</dbReference>
<protein>
    <submittedName>
        <fullName evidence="4">DegT/DnrJ/EryC1/StrS aminotransferase</fullName>
        <ecNumber evidence="4">2.6.1.87</ecNumber>
    </submittedName>
</protein>
<accession>A0A3M3XCE7</accession>
<dbReference type="PANTHER" id="PTHR30244">
    <property type="entry name" value="TRANSAMINASE"/>
    <property type="match status" value="1"/>
</dbReference>
<dbReference type="PANTHER" id="PTHR30244:SF36">
    <property type="entry name" value="3-OXO-GLUCOSE-6-PHOSPHATE:GLUTAMATE AMINOTRANSFERASE"/>
    <property type="match status" value="1"/>
</dbReference>
<keyword evidence="4" id="KW-0808">Transferase</keyword>
<dbReference type="InterPro" id="IPR015424">
    <property type="entry name" value="PyrdxlP-dep_Trfase"/>
</dbReference>
<organism evidence="4 5">
    <name type="scientific">Pseudomonas fluorescens</name>
    <dbReference type="NCBI Taxonomy" id="294"/>
    <lineage>
        <taxon>Bacteria</taxon>
        <taxon>Pseudomonadati</taxon>
        <taxon>Pseudomonadota</taxon>
        <taxon>Gammaproteobacteria</taxon>
        <taxon>Pseudomonadales</taxon>
        <taxon>Pseudomonadaceae</taxon>
        <taxon>Pseudomonas</taxon>
    </lineage>
</organism>
<dbReference type="GeneID" id="61634408"/>
<dbReference type="GO" id="GO:0000271">
    <property type="term" value="P:polysaccharide biosynthetic process"/>
    <property type="evidence" value="ECO:0007669"/>
    <property type="project" value="TreeGrafter"/>
</dbReference>
<reference evidence="4 5" key="1">
    <citation type="submission" date="2018-06" db="EMBL/GenBank/DDBJ databases">
        <authorList>
            <consortium name="Pathogen Informatics"/>
            <person name="Doyle S."/>
        </authorList>
    </citation>
    <scope>NUCLEOTIDE SEQUENCE [LARGE SCALE GENOMIC DNA]</scope>
    <source>
        <strain evidence="4 5">NCTC10038</strain>
    </source>
</reference>
<dbReference type="EMBL" id="LS483372">
    <property type="protein sequence ID" value="SQF92994.1"/>
    <property type="molecule type" value="Genomic_DNA"/>
</dbReference>
<dbReference type="PIRSF" id="PIRSF000390">
    <property type="entry name" value="PLP_StrS"/>
    <property type="match status" value="1"/>
</dbReference>
<keyword evidence="4" id="KW-0032">Aminotransferase</keyword>
<proteinExistence type="inferred from homology"/>